<protein>
    <submittedName>
        <fullName evidence="2">(African queen) hypothetical protein</fullName>
    </submittedName>
</protein>
<feature type="region of interest" description="Disordered" evidence="1">
    <location>
        <begin position="137"/>
        <end position="165"/>
    </location>
</feature>
<evidence type="ECO:0000313" key="2">
    <source>
        <dbReference type="EMBL" id="CAG9576087.1"/>
    </source>
</evidence>
<dbReference type="Proteomes" id="UP000789524">
    <property type="component" value="Unassembled WGS sequence"/>
</dbReference>
<accession>A0A8J2W2P3</accession>
<dbReference type="OrthoDB" id="6926865at2759"/>
<feature type="compositionally biased region" description="Polar residues" evidence="1">
    <location>
        <begin position="155"/>
        <end position="165"/>
    </location>
</feature>
<keyword evidence="3" id="KW-1185">Reference proteome</keyword>
<comment type="caution">
    <text evidence="2">The sequence shown here is derived from an EMBL/GenBank/DDBJ whole genome shotgun (WGS) entry which is preliminary data.</text>
</comment>
<dbReference type="EMBL" id="CAKASE010000074">
    <property type="protein sequence ID" value="CAG9576087.1"/>
    <property type="molecule type" value="Genomic_DNA"/>
</dbReference>
<dbReference type="AlphaFoldDB" id="A0A8J2W2P3"/>
<organism evidence="2 3">
    <name type="scientific">Danaus chrysippus</name>
    <name type="common">African queen</name>
    <dbReference type="NCBI Taxonomy" id="151541"/>
    <lineage>
        <taxon>Eukaryota</taxon>
        <taxon>Metazoa</taxon>
        <taxon>Ecdysozoa</taxon>
        <taxon>Arthropoda</taxon>
        <taxon>Hexapoda</taxon>
        <taxon>Insecta</taxon>
        <taxon>Pterygota</taxon>
        <taxon>Neoptera</taxon>
        <taxon>Endopterygota</taxon>
        <taxon>Lepidoptera</taxon>
        <taxon>Glossata</taxon>
        <taxon>Ditrysia</taxon>
        <taxon>Papilionoidea</taxon>
        <taxon>Nymphalidae</taxon>
        <taxon>Danainae</taxon>
        <taxon>Danaini</taxon>
        <taxon>Danaina</taxon>
        <taxon>Danaus</taxon>
        <taxon>Anosia</taxon>
    </lineage>
</organism>
<sequence>MQPPRPRDSCSFTCDDLTSFITLAKILEDKEPEKEVPAVQTVFNAEEIIMKLVNALIYATTHRIQNHCQCPHSVTPSLPSDKSHRSGEGATYPSNGDNDHLNEGLVNLDLLNSKRKNNVLDLDLSNQHVLGIGLGTKNENDNSYYTTHRNAKGNELNSSGRSTATSSGDLLNVSLLDSKQPSNVAAVSIGRQNVVGVGLGDTGETNGNGKQVGIQMSNDRNEDLVNLQVLNPNEDGNVANLAVRRQNVLGIGVGN</sequence>
<evidence type="ECO:0000256" key="1">
    <source>
        <dbReference type="SAM" id="MobiDB-lite"/>
    </source>
</evidence>
<name>A0A8J2W2P3_9NEOP</name>
<evidence type="ECO:0000313" key="3">
    <source>
        <dbReference type="Proteomes" id="UP000789524"/>
    </source>
</evidence>
<feature type="region of interest" description="Disordered" evidence="1">
    <location>
        <begin position="72"/>
        <end position="101"/>
    </location>
</feature>
<reference evidence="2" key="1">
    <citation type="submission" date="2021-09" db="EMBL/GenBank/DDBJ databases">
        <authorList>
            <person name="Martin H S."/>
        </authorList>
    </citation>
    <scope>NUCLEOTIDE SEQUENCE</scope>
</reference>
<proteinExistence type="predicted"/>
<gene>
    <name evidence="2" type="ORF">DCHRY22_LOCUS11847</name>
</gene>